<dbReference type="Pfam" id="PF12802">
    <property type="entry name" value="MarR_2"/>
    <property type="match status" value="1"/>
</dbReference>
<evidence type="ECO:0000259" key="1">
    <source>
        <dbReference type="PROSITE" id="PS50995"/>
    </source>
</evidence>
<name>A0A150JBQ5_9EURY</name>
<protein>
    <submittedName>
        <fullName evidence="2">Transcriptional repressor MprA</fullName>
    </submittedName>
</protein>
<dbReference type="GO" id="GO:0006950">
    <property type="term" value="P:response to stress"/>
    <property type="evidence" value="ECO:0007669"/>
    <property type="project" value="TreeGrafter"/>
</dbReference>
<dbReference type="PRINTS" id="PR00598">
    <property type="entry name" value="HTHMARR"/>
</dbReference>
<dbReference type="InterPro" id="IPR036390">
    <property type="entry name" value="WH_DNA-bd_sf"/>
</dbReference>
<dbReference type="InterPro" id="IPR036388">
    <property type="entry name" value="WH-like_DNA-bd_sf"/>
</dbReference>
<dbReference type="Proteomes" id="UP000092420">
    <property type="component" value="Unassembled WGS sequence"/>
</dbReference>
<comment type="caution">
    <text evidence="2">The sequence shown here is derived from an EMBL/GenBank/DDBJ whole genome shotgun (WGS) entry which is preliminary data.</text>
</comment>
<dbReference type="AlphaFoldDB" id="A0A150JBQ5"/>
<evidence type="ECO:0000313" key="2">
    <source>
        <dbReference type="EMBL" id="KYC54640.1"/>
    </source>
</evidence>
<gene>
    <name evidence="2" type="ORF">AN188_00918</name>
    <name evidence="3" type="ORF">APG09_01161</name>
</gene>
<dbReference type="PROSITE" id="PS50995">
    <property type="entry name" value="HTH_MARR_2"/>
    <property type="match status" value="1"/>
</dbReference>
<dbReference type="SUPFAM" id="SSF46785">
    <property type="entry name" value="Winged helix' DNA-binding domain"/>
    <property type="match status" value="1"/>
</dbReference>
<accession>A0A150JK18</accession>
<accession>A0A150JG49</accession>
<accession>A0A150JBQ5</accession>
<dbReference type="GO" id="GO:0003700">
    <property type="term" value="F:DNA-binding transcription factor activity"/>
    <property type="evidence" value="ECO:0007669"/>
    <property type="project" value="InterPro"/>
</dbReference>
<dbReference type="PANTHER" id="PTHR33164:SF58">
    <property type="entry name" value="DNA-BINDING TRANSCRIPTIONAL REPRESSOR SCOC"/>
    <property type="match status" value="1"/>
</dbReference>
<dbReference type="InterPro" id="IPR000835">
    <property type="entry name" value="HTH_MarR-typ"/>
</dbReference>
<sequence length="157" mass="18787">MEKIIRPELFEIFGKIFFLNNRLGYLGDNELRKDDLTTKQWQLIAAIGKYFTYPPSISEIAEVLSTTRQNIKQIALKLQEKEFIAIEKDQKDKRVLRLRLTEKNRRYWESNKDEDEAFIRSLFNSLTDNEIKELYYLLNKLEENINQMYDNAKKGLI</sequence>
<feature type="domain" description="HTH marR-type" evidence="1">
    <location>
        <begin position="9"/>
        <end position="143"/>
    </location>
</feature>
<dbReference type="Gene3D" id="1.10.10.10">
    <property type="entry name" value="Winged helix-like DNA-binding domain superfamily/Winged helix DNA-binding domain"/>
    <property type="match status" value="1"/>
</dbReference>
<evidence type="ECO:0000313" key="4">
    <source>
        <dbReference type="Proteomes" id="UP000092420"/>
    </source>
</evidence>
<dbReference type="EMBL" id="LNJB01000010">
    <property type="protein sequence ID" value="KYC54640.1"/>
    <property type="molecule type" value="Genomic_DNA"/>
</dbReference>
<evidence type="ECO:0000313" key="3">
    <source>
        <dbReference type="EMBL" id="KYC57234.1"/>
    </source>
</evidence>
<dbReference type="EMBL" id="LNJE01000013">
    <property type="protein sequence ID" value="KYC57234.1"/>
    <property type="molecule type" value="Genomic_DNA"/>
</dbReference>
<dbReference type="PANTHER" id="PTHR33164">
    <property type="entry name" value="TRANSCRIPTIONAL REGULATOR, MARR FAMILY"/>
    <property type="match status" value="1"/>
</dbReference>
<proteinExistence type="predicted"/>
<dbReference type="SMART" id="SM00347">
    <property type="entry name" value="HTH_MARR"/>
    <property type="match status" value="1"/>
</dbReference>
<dbReference type="InterPro" id="IPR039422">
    <property type="entry name" value="MarR/SlyA-like"/>
</dbReference>
<reference evidence="2 4" key="1">
    <citation type="journal article" date="2016" name="ISME J.">
        <title>Chasing the elusive Euryarchaeota class WSA2: genomes reveal a uniquely fastidious methyl-reducing methanogen.</title>
        <authorList>
            <person name="Nobu M.K."/>
            <person name="Narihiro T."/>
            <person name="Kuroda K."/>
            <person name="Mei R."/>
            <person name="Liu W.T."/>
        </authorList>
    </citation>
    <scope>NUCLEOTIDE SEQUENCE [LARGE SCALE GENOMIC DNA]</scope>
    <source>
        <strain evidence="2">ADurb1013_Bin02101</strain>
        <strain evidence="3">ADurb1213_Bin02801</strain>
    </source>
</reference>
<organism evidence="2 4">
    <name type="scientific">Candidatus Methanofastidiosum methylothiophilum</name>
    <dbReference type="NCBI Taxonomy" id="1705564"/>
    <lineage>
        <taxon>Archaea</taxon>
        <taxon>Methanobacteriati</taxon>
        <taxon>Methanobacteriota</taxon>
        <taxon>Stenosarchaea group</taxon>
        <taxon>Candidatus Methanofastidiosia</taxon>
        <taxon>Candidatus Methanofastidiosales</taxon>
        <taxon>Candidatus Methanofastidiosaceae</taxon>
        <taxon>Candidatus Methanofastidiosum</taxon>
    </lineage>
</organism>